<proteinExistence type="predicted"/>
<feature type="compositionally biased region" description="Basic and acidic residues" evidence="1">
    <location>
        <begin position="216"/>
        <end position="233"/>
    </location>
</feature>
<feature type="compositionally biased region" description="Basic and acidic residues" evidence="1">
    <location>
        <begin position="177"/>
        <end position="186"/>
    </location>
</feature>
<feature type="region of interest" description="Disordered" evidence="1">
    <location>
        <begin position="281"/>
        <end position="318"/>
    </location>
</feature>
<accession>A0ABP5C9Z4</accession>
<evidence type="ECO:0000256" key="1">
    <source>
        <dbReference type="SAM" id="MobiDB-lite"/>
    </source>
</evidence>
<protein>
    <recommendedName>
        <fullName evidence="4">Transposase</fullName>
    </recommendedName>
</protein>
<sequence>MADDAFADIATELLELPPDEFTAARNARVKQLRERAGGGDRDLAKAVAELRRPSPAAWLVNRLANLRADELDQLLELGARLRAAQAEVDATALIALGRERRKVVGAMARQAGALAEQLGHPVRASVLDEVTATLQAAMTDASAADAVRTGRLVRGLEAIGTEVDLTDAVAAWSPDDGAERRADRTRAASPVHSAATPRDEVGERRARQRQAALDRAAQEADRAEEEARAEERSVAAASDRLNDARASLKTATAARDEVRAAVQDLERRLAVAEQALIEAARAEADREREHDRATRAAEQAREAAEQARAEADELRAGD</sequence>
<evidence type="ECO:0000313" key="3">
    <source>
        <dbReference type="Proteomes" id="UP001499954"/>
    </source>
</evidence>
<evidence type="ECO:0008006" key="4">
    <source>
        <dbReference type="Google" id="ProtNLM"/>
    </source>
</evidence>
<dbReference type="Proteomes" id="UP001499954">
    <property type="component" value="Unassembled WGS sequence"/>
</dbReference>
<name>A0ABP5C9Z4_9MICO</name>
<keyword evidence="3" id="KW-1185">Reference proteome</keyword>
<gene>
    <name evidence="2" type="ORF">GCM10009717_29190</name>
</gene>
<dbReference type="EMBL" id="BAAAMK010000007">
    <property type="protein sequence ID" value="GAA1960595.1"/>
    <property type="molecule type" value="Genomic_DNA"/>
</dbReference>
<dbReference type="RefSeq" id="WP_157415952.1">
    <property type="nucleotide sequence ID" value="NZ_BAAAMK010000007.1"/>
</dbReference>
<organism evidence="2 3">
    <name type="scientific">Agromyces allii</name>
    <dbReference type="NCBI Taxonomy" id="393607"/>
    <lineage>
        <taxon>Bacteria</taxon>
        <taxon>Bacillati</taxon>
        <taxon>Actinomycetota</taxon>
        <taxon>Actinomycetes</taxon>
        <taxon>Micrococcales</taxon>
        <taxon>Microbacteriaceae</taxon>
        <taxon>Agromyces</taxon>
    </lineage>
</organism>
<comment type="caution">
    <text evidence="2">The sequence shown here is derived from an EMBL/GenBank/DDBJ whole genome shotgun (WGS) entry which is preliminary data.</text>
</comment>
<feature type="region of interest" description="Disordered" evidence="1">
    <location>
        <begin position="175"/>
        <end position="238"/>
    </location>
</feature>
<reference evidence="3" key="1">
    <citation type="journal article" date="2019" name="Int. J. Syst. Evol. Microbiol.">
        <title>The Global Catalogue of Microorganisms (GCM) 10K type strain sequencing project: providing services to taxonomists for standard genome sequencing and annotation.</title>
        <authorList>
            <consortium name="The Broad Institute Genomics Platform"/>
            <consortium name="The Broad Institute Genome Sequencing Center for Infectious Disease"/>
            <person name="Wu L."/>
            <person name="Ma J."/>
        </authorList>
    </citation>
    <scope>NUCLEOTIDE SEQUENCE [LARGE SCALE GENOMIC DNA]</scope>
    <source>
        <strain evidence="3">JCM 13584</strain>
    </source>
</reference>
<evidence type="ECO:0000313" key="2">
    <source>
        <dbReference type="EMBL" id="GAA1960595.1"/>
    </source>
</evidence>